<protein>
    <submittedName>
        <fullName evidence="1">Uncharacterized protein</fullName>
    </submittedName>
</protein>
<dbReference type="Proteomes" id="UP000185516">
    <property type="component" value="Plasmid cp9"/>
</dbReference>
<keyword evidence="2" id="KW-1185">Reference proteome</keyword>
<dbReference type="EMBL" id="CP015787">
    <property type="protein sequence ID" value="APT00348.1"/>
    <property type="molecule type" value="Genomic_DNA"/>
</dbReference>
<organism evidence="1 2">
    <name type="scientific">Borreliella mayonii</name>
    <dbReference type="NCBI Taxonomy" id="1674146"/>
    <lineage>
        <taxon>Bacteria</taxon>
        <taxon>Pseudomonadati</taxon>
        <taxon>Spirochaetota</taxon>
        <taxon>Spirochaetia</taxon>
        <taxon>Spirochaetales</taxon>
        <taxon>Borreliaceae</taxon>
        <taxon>Borreliella</taxon>
    </lineage>
</organism>
<name>A0AAC9KY63_9SPIR</name>
<gene>
    <name evidence="1" type="ORF">Bmayo_06335</name>
</gene>
<geneLocation type="plasmid" evidence="1 2">
    <name>cp9</name>
</geneLocation>
<dbReference type="AlphaFoldDB" id="A0AAC9KY63"/>
<proteinExistence type="predicted"/>
<keyword evidence="1" id="KW-0614">Plasmid</keyword>
<reference evidence="1 2" key="1">
    <citation type="journal article" date="2016" name="PLoS ONE">
        <title>Whole Genome Sequence and Comparative Genomics of the Novel Lyme Borreliosis Causing Pathogen, Borrelia mayonii.</title>
        <authorList>
            <person name="Kingry L.C."/>
            <person name="Batra D."/>
            <person name="Replogle A."/>
            <person name="Rowe L.A."/>
            <person name="Pritt B.S."/>
            <person name="Petersen J.M."/>
        </authorList>
    </citation>
    <scope>NUCLEOTIDE SEQUENCE [LARGE SCALE GENOMIC DNA]</scope>
    <source>
        <strain evidence="1 2">MN14-1420</strain>
    </source>
</reference>
<dbReference type="KEGG" id="bmay:A7X70_06290"/>
<evidence type="ECO:0000313" key="2">
    <source>
        <dbReference type="Proteomes" id="UP000185516"/>
    </source>
</evidence>
<evidence type="ECO:0000313" key="1">
    <source>
        <dbReference type="EMBL" id="APT00348.1"/>
    </source>
</evidence>
<dbReference type="InterPro" id="IPR009894">
    <property type="entry name" value="EppA_BapA"/>
</dbReference>
<dbReference type="Pfam" id="PF07268">
    <property type="entry name" value="EppA_BapA"/>
    <property type="match status" value="1"/>
</dbReference>
<accession>A0AAC9KY63</accession>
<sequence>MSILKVKFYQLLLQILRKIGIKENNVLLDTLDVVVYLIKNELIRILFNIPFIDPIYYLIDGLPWSISA</sequence>